<keyword evidence="1" id="KW-0378">Hydrolase</keyword>
<dbReference type="Gene3D" id="3.40.50.1820">
    <property type="entry name" value="alpha/beta hydrolase"/>
    <property type="match status" value="1"/>
</dbReference>
<dbReference type="PANTHER" id="PTHR43798:SF31">
    <property type="entry name" value="AB HYDROLASE SUPERFAMILY PROTEIN YCLE"/>
    <property type="match status" value="1"/>
</dbReference>
<evidence type="ECO:0000313" key="3">
    <source>
        <dbReference type="EMBL" id="KMO68121.1"/>
    </source>
</evidence>
<organism evidence="3 4">
    <name type="scientific">Mycolicibacterium obuense</name>
    <dbReference type="NCBI Taxonomy" id="1807"/>
    <lineage>
        <taxon>Bacteria</taxon>
        <taxon>Bacillati</taxon>
        <taxon>Actinomycetota</taxon>
        <taxon>Actinomycetes</taxon>
        <taxon>Mycobacteriales</taxon>
        <taxon>Mycobacteriaceae</taxon>
        <taxon>Mycolicibacterium</taxon>
    </lineage>
</organism>
<protein>
    <submittedName>
        <fullName evidence="3">Non-heme chloroperoxidase</fullName>
        <ecNumber evidence="3">1.11.1.10</ecNumber>
    </submittedName>
</protein>
<evidence type="ECO:0000313" key="4">
    <source>
        <dbReference type="Proteomes" id="UP000036313"/>
    </source>
</evidence>
<dbReference type="GO" id="GO:0016787">
    <property type="term" value="F:hydrolase activity"/>
    <property type="evidence" value="ECO:0007669"/>
    <property type="project" value="UniProtKB-KW"/>
</dbReference>
<gene>
    <name evidence="3" type="primary">cpo_4</name>
    <name evidence="3" type="ORF">MOBUDSM44075_05119</name>
</gene>
<feature type="domain" description="AB hydrolase-1" evidence="2">
    <location>
        <begin position="47"/>
        <end position="300"/>
    </location>
</feature>
<reference evidence="3 4" key="1">
    <citation type="journal article" date="2015" name="Genome Biol. Evol.">
        <title>Characterization of Three Mycobacterium spp. with Potential Use in Bioremediation by Genome Sequencing and Comparative Genomics.</title>
        <authorList>
            <person name="Das S."/>
            <person name="Pettersson B.M."/>
            <person name="Behra P.R."/>
            <person name="Ramesh M."/>
            <person name="Dasgupta S."/>
            <person name="Bhattacharya A."/>
            <person name="Kirsebom L.A."/>
        </authorList>
    </citation>
    <scope>NUCLEOTIDE SEQUENCE [LARGE SCALE GENOMIC DNA]</scope>
    <source>
        <strain evidence="3 4">DSM 44075</strain>
    </source>
</reference>
<dbReference type="Pfam" id="PF00561">
    <property type="entry name" value="Abhydrolase_1"/>
    <property type="match status" value="1"/>
</dbReference>
<dbReference type="AlphaFoldDB" id="A0A0J6Y4V8"/>
<comment type="caution">
    <text evidence="3">The sequence shown here is derived from an EMBL/GenBank/DDBJ whole genome shotgun (WGS) entry which is preliminary data.</text>
</comment>
<dbReference type="EMBL" id="JYNU01000058">
    <property type="protein sequence ID" value="KMO68121.1"/>
    <property type="molecule type" value="Genomic_DNA"/>
</dbReference>
<dbReference type="PATRIC" id="fig|1807.14.peg.5160"/>
<name>A0A0J6Y4V8_9MYCO</name>
<dbReference type="InterPro" id="IPR000073">
    <property type="entry name" value="AB_hydrolase_1"/>
</dbReference>
<dbReference type="PANTHER" id="PTHR43798">
    <property type="entry name" value="MONOACYLGLYCEROL LIPASE"/>
    <property type="match status" value="1"/>
</dbReference>
<dbReference type="RefSeq" id="WP_048425162.1">
    <property type="nucleotide sequence ID" value="NZ_JYNU01000058.1"/>
</dbReference>
<accession>A0A0J6Y4V8</accession>
<proteinExistence type="predicted"/>
<dbReference type="GO" id="GO:0016020">
    <property type="term" value="C:membrane"/>
    <property type="evidence" value="ECO:0007669"/>
    <property type="project" value="TreeGrafter"/>
</dbReference>
<dbReference type="GO" id="GO:0016691">
    <property type="term" value="F:chloride peroxidase activity"/>
    <property type="evidence" value="ECO:0007669"/>
    <property type="project" value="UniProtKB-EC"/>
</dbReference>
<keyword evidence="3" id="KW-0560">Oxidoreductase</keyword>
<dbReference type="Proteomes" id="UP000036313">
    <property type="component" value="Unassembled WGS sequence"/>
</dbReference>
<dbReference type="SUPFAM" id="SSF53474">
    <property type="entry name" value="alpha/beta-Hydrolases"/>
    <property type="match status" value="1"/>
</dbReference>
<dbReference type="InterPro" id="IPR029058">
    <property type="entry name" value="AB_hydrolase_fold"/>
</dbReference>
<sequence length="321" mass="34450">MAARSRGRTRGTCFAPARDLAPGRIVDVRSRDGVRLHTEVFGPQDGPPVVLAHGITCSLRVWAYQIADLARDHRVIAYDHRGHGRSGVPPRRGGYSMDHLAGDLDAVLAATLAPGERAVIAGHSMGGIAISSWAERFPHRVAECAAAAALINTTTGDLLRHVNLLPVPPSLAQARVRAGGTLLRTFGGAPLMRVTDGPSRRFVKMIAVGRDAEAAVSDFVFELFHTTPAAGRGGWARVLVDHMGPQHISLESLTVPTMVIGSTKDRLLPMVSARRIASTAPNLARFVEVPGGHCAILEQPAHVNEQLRWLIGETQGRRISF</sequence>
<dbReference type="EC" id="1.11.1.10" evidence="3"/>
<dbReference type="InterPro" id="IPR050266">
    <property type="entry name" value="AB_hydrolase_sf"/>
</dbReference>
<evidence type="ECO:0000256" key="1">
    <source>
        <dbReference type="ARBA" id="ARBA00022801"/>
    </source>
</evidence>
<evidence type="ECO:0000259" key="2">
    <source>
        <dbReference type="Pfam" id="PF00561"/>
    </source>
</evidence>
<keyword evidence="3" id="KW-0575">Peroxidase</keyword>